<keyword evidence="2" id="KW-0472">Membrane</keyword>
<evidence type="ECO:0000313" key="5">
    <source>
        <dbReference type="Proteomes" id="UP000661894"/>
    </source>
</evidence>
<feature type="compositionally biased region" description="Basic and acidic residues" evidence="1">
    <location>
        <begin position="11"/>
        <end position="22"/>
    </location>
</feature>
<comment type="caution">
    <text evidence="4">The sequence shown here is derived from an EMBL/GenBank/DDBJ whole genome shotgun (WGS) entry which is preliminary data.</text>
</comment>
<keyword evidence="5" id="KW-1185">Reference proteome</keyword>
<gene>
    <name evidence="4" type="ORF">H9624_10080</name>
</gene>
<organism evidence="4 5">
    <name type="scientific">Oceanitalea stevensii</name>
    <dbReference type="NCBI Taxonomy" id="2763072"/>
    <lineage>
        <taxon>Bacteria</taxon>
        <taxon>Bacillati</taxon>
        <taxon>Actinomycetota</taxon>
        <taxon>Actinomycetes</taxon>
        <taxon>Micrococcales</taxon>
        <taxon>Bogoriellaceae</taxon>
        <taxon>Georgenia</taxon>
    </lineage>
</organism>
<name>A0ABR8Z2V8_9MICO</name>
<dbReference type="InterPro" id="IPR027381">
    <property type="entry name" value="LytR/CpsA/Psr_C"/>
</dbReference>
<feature type="compositionally biased region" description="Acidic residues" evidence="1">
    <location>
        <begin position="1"/>
        <end position="10"/>
    </location>
</feature>
<feature type="transmembrane region" description="Helical" evidence="2">
    <location>
        <begin position="32"/>
        <end position="54"/>
    </location>
</feature>
<sequence length="204" mass="21084">MSQYPEDEFDAAGRDRGPQGVHREPRSLLRALAPFLAVIVIVPLLAWGAVSLLAGNDGEPAADPAPVETTAEPSDEATSEEETSSEEPTAEETEEETTPEEETTEPDDEAVLTTSISVLNGAGINGLAGDVAAQLGEAGFTTVGAADYGAGSPEVTTLYYRNADLAATAEAIGELLGVDNLVEAPSATQNVEIALVLRGDFAGR</sequence>
<proteinExistence type="predicted"/>
<keyword evidence="2" id="KW-0812">Transmembrane</keyword>
<dbReference type="EMBL" id="JACSPO010000005">
    <property type="protein sequence ID" value="MBD8062673.1"/>
    <property type="molecule type" value="Genomic_DNA"/>
</dbReference>
<feature type="region of interest" description="Disordered" evidence="1">
    <location>
        <begin position="1"/>
        <end position="22"/>
    </location>
</feature>
<evidence type="ECO:0000259" key="3">
    <source>
        <dbReference type="Pfam" id="PF13399"/>
    </source>
</evidence>
<feature type="compositionally biased region" description="Acidic residues" evidence="1">
    <location>
        <begin position="73"/>
        <end position="109"/>
    </location>
</feature>
<keyword evidence="2" id="KW-1133">Transmembrane helix</keyword>
<dbReference type="RefSeq" id="WP_251839784.1">
    <property type="nucleotide sequence ID" value="NZ_JACSPO010000005.1"/>
</dbReference>
<protein>
    <submittedName>
        <fullName evidence="4">LytR C-terminal domain-containing protein</fullName>
    </submittedName>
</protein>
<dbReference type="Pfam" id="PF13399">
    <property type="entry name" value="LytR_C"/>
    <property type="match status" value="1"/>
</dbReference>
<evidence type="ECO:0000256" key="1">
    <source>
        <dbReference type="SAM" id="MobiDB-lite"/>
    </source>
</evidence>
<accession>A0ABR8Z2V8</accession>
<feature type="domain" description="LytR/CpsA/Psr regulator C-terminal" evidence="3">
    <location>
        <begin position="114"/>
        <end position="201"/>
    </location>
</feature>
<reference evidence="4 5" key="1">
    <citation type="submission" date="2020-08" db="EMBL/GenBank/DDBJ databases">
        <title>A Genomic Blueprint of the Chicken Gut Microbiome.</title>
        <authorList>
            <person name="Gilroy R."/>
            <person name="Ravi A."/>
            <person name="Getino M."/>
            <person name="Pursley I."/>
            <person name="Horton D.L."/>
            <person name="Alikhan N.-F."/>
            <person name="Baker D."/>
            <person name="Gharbi K."/>
            <person name="Hall N."/>
            <person name="Watson M."/>
            <person name="Adriaenssens E.M."/>
            <person name="Foster-Nyarko E."/>
            <person name="Jarju S."/>
            <person name="Secka A."/>
            <person name="Antonio M."/>
            <person name="Oren A."/>
            <person name="Chaudhuri R."/>
            <person name="La Ragione R.M."/>
            <person name="Hildebrand F."/>
            <person name="Pallen M.J."/>
        </authorList>
    </citation>
    <scope>NUCLEOTIDE SEQUENCE [LARGE SCALE GENOMIC DNA]</scope>
    <source>
        <strain evidence="4 5">Sa1BUA1</strain>
    </source>
</reference>
<feature type="region of interest" description="Disordered" evidence="1">
    <location>
        <begin position="60"/>
        <end position="109"/>
    </location>
</feature>
<dbReference type="Proteomes" id="UP000661894">
    <property type="component" value="Unassembled WGS sequence"/>
</dbReference>
<evidence type="ECO:0000256" key="2">
    <source>
        <dbReference type="SAM" id="Phobius"/>
    </source>
</evidence>
<dbReference type="Gene3D" id="3.30.70.2390">
    <property type="match status" value="1"/>
</dbReference>
<evidence type="ECO:0000313" key="4">
    <source>
        <dbReference type="EMBL" id="MBD8062673.1"/>
    </source>
</evidence>